<evidence type="ECO:0000313" key="2">
    <source>
        <dbReference type="EMBL" id="RDB20487.1"/>
    </source>
</evidence>
<dbReference type="Pfam" id="PF20209">
    <property type="entry name" value="DUF6570"/>
    <property type="match status" value="1"/>
</dbReference>
<sequence>MVNLRCILCERQPPVLLPVHITNGRLKPVPTEKVTNKNIPNNKRLCLDTETFNLCVVCRSCAAASGDLNFLPEDEFDEEIGIKPPELTGLSALETILITKTFRHGTLFSIATDGSTTPSCIPLPADHDDAITTRSLPLSSNKLHKIIAVTGDLNADIIDMSPFHVRKSAIESALACLIATNPCYASTHISQRKLKALPHDGPAIDLNDFLLNDRVLRQHPADVVSIDRLPFAECFPTIFPNGYGPFQHSTSFFLEEWTLGVGPETFANVPTFRALLESATCASWRQFHWSSEEKTIRETALGLPVFF</sequence>
<dbReference type="InterPro" id="IPR046700">
    <property type="entry name" value="DUF6570"/>
</dbReference>
<dbReference type="AlphaFoldDB" id="A0A369JIU3"/>
<dbReference type="Proteomes" id="UP000076154">
    <property type="component" value="Unassembled WGS sequence"/>
</dbReference>
<feature type="domain" description="DUF6570" evidence="1">
    <location>
        <begin position="81"/>
        <end position="194"/>
    </location>
</feature>
<proteinExistence type="predicted"/>
<keyword evidence="3" id="KW-1185">Reference proteome</keyword>
<evidence type="ECO:0000313" key="3">
    <source>
        <dbReference type="Proteomes" id="UP000076154"/>
    </source>
</evidence>
<dbReference type="InParanoid" id="A0A369JIU3"/>
<name>A0A369JIU3_HYPMA</name>
<dbReference type="EMBL" id="LUEZ02000062">
    <property type="protein sequence ID" value="RDB20487.1"/>
    <property type="molecule type" value="Genomic_DNA"/>
</dbReference>
<gene>
    <name evidence="2" type="ORF">Hypma_012445</name>
</gene>
<evidence type="ECO:0000259" key="1">
    <source>
        <dbReference type="Pfam" id="PF20209"/>
    </source>
</evidence>
<accession>A0A369JIU3</accession>
<protein>
    <recommendedName>
        <fullName evidence="1">DUF6570 domain-containing protein</fullName>
    </recommendedName>
</protein>
<reference evidence="2" key="1">
    <citation type="submission" date="2018-04" db="EMBL/GenBank/DDBJ databases">
        <title>Whole genome sequencing of Hypsizygus marmoreus.</title>
        <authorList>
            <person name="Choi I.-G."/>
            <person name="Min B."/>
            <person name="Kim J.-G."/>
            <person name="Kim S."/>
            <person name="Oh Y.-L."/>
            <person name="Kong W.-S."/>
            <person name="Park H."/>
            <person name="Jeong J."/>
            <person name="Song E.-S."/>
        </authorList>
    </citation>
    <scope>NUCLEOTIDE SEQUENCE [LARGE SCALE GENOMIC DNA]</scope>
    <source>
        <strain evidence="2">51987-8</strain>
    </source>
</reference>
<organism evidence="2 3">
    <name type="scientific">Hypsizygus marmoreus</name>
    <name type="common">White beech mushroom</name>
    <name type="synonym">Agaricus marmoreus</name>
    <dbReference type="NCBI Taxonomy" id="39966"/>
    <lineage>
        <taxon>Eukaryota</taxon>
        <taxon>Fungi</taxon>
        <taxon>Dikarya</taxon>
        <taxon>Basidiomycota</taxon>
        <taxon>Agaricomycotina</taxon>
        <taxon>Agaricomycetes</taxon>
        <taxon>Agaricomycetidae</taxon>
        <taxon>Agaricales</taxon>
        <taxon>Tricholomatineae</taxon>
        <taxon>Lyophyllaceae</taxon>
        <taxon>Hypsizygus</taxon>
    </lineage>
</organism>
<comment type="caution">
    <text evidence="2">The sequence shown here is derived from an EMBL/GenBank/DDBJ whole genome shotgun (WGS) entry which is preliminary data.</text>
</comment>